<dbReference type="InterPro" id="IPR008254">
    <property type="entry name" value="Flavodoxin/NO_synth"/>
</dbReference>
<dbReference type="PRINTS" id="PR00369">
    <property type="entry name" value="FLAVODOXIN"/>
</dbReference>
<keyword evidence="3" id="KW-0285">Flavoprotein</keyword>
<dbReference type="SUPFAM" id="SSF52218">
    <property type="entry name" value="Flavoproteins"/>
    <property type="match status" value="1"/>
</dbReference>
<dbReference type="EMBL" id="ML976986">
    <property type="protein sequence ID" value="KAF1958780.1"/>
    <property type="molecule type" value="Genomic_DNA"/>
</dbReference>
<dbReference type="SUPFAM" id="SSF63380">
    <property type="entry name" value="Riboflavin synthase domain-like"/>
    <property type="match status" value="1"/>
</dbReference>
<dbReference type="InterPro" id="IPR001433">
    <property type="entry name" value="OxRdtase_FAD/NAD-bd"/>
</dbReference>
<dbReference type="Gene3D" id="1.20.990.10">
    <property type="entry name" value="NADPH-cytochrome p450 Reductase, Chain A, domain 3"/>
    <property type="match status" value="1"/>
</dbReference>
<dbReference type="GO" id="GO:0050660">
    <property type="term" value="F:flavin adenine dinucleotide binding"/>
    <property type="evidence" value="ECO:0007669"/>
    <property type="project" value="TreeGrafter"/>
</dbReference>
<dbReference type="SUPFAM" id="SSF52343">
    <property type="entry name" value="Ferredoxin reductase-like, C-terminal NADP-linked domain"/>
    <property type="match status" value="1"/>
</dbReference>
<dbReference type="InterPro" id="IPR023173">
    <property type="entry name" value="NADPH_Cyt_P450_Rdtase_alpha"/>
</dbReference>
<dbReference type="Proteomes" id="UP000800035">
    <property type="component" value="Unassembled WGS sequence"/>
</dbReference>
<dbReference type="InterPro" id="IPR001094">
    <property type="entry name" value="Flavdoxin-like"/>
</dbReference>
<evidence type="ECO:0000256" key="6">
    <source>
        <dbReference type="ARBA" id="ARBA00022857"/>
    </source>
</evidence>
<dbReference type="InterPro" id="IPR017938">
    <property type="entry name" value="Riboflavin_synthase-like_b-brl"/>
</dbReference>
<evidence type="ECO:0000256" key="4">
    <source>
        <dbReference type="ARBA" id="ARBA00022643"/>
    </source>
</evidence>
<dbReference type="GO" id="GO:0010181">
    <property type="term" value="F:FMN binding"/>
    <property type="evidence" value="ECO:0007669"/>
    <property type="project" value="InterPro"/>
</dbReference>
<accession>A0A6A5U377</accession>
<comment type="cofactor">
    <cofactor evidence="2">
        <name>FAD</name>
        <dbReference type="ChEBI" id="CHEBI:57692"/>
    </cofactor>
</comment>
<sequence>MGYGLATIFTGPQALSSSLAIIPARSSPDADITSAQRAVITSRPEALIFFHQQTNDDPLAIMESINIPLDLSDLQSNLNPLFQALQFSHIFQQLKPSSASDTLAVLLFLLTSLGYLTRGHLWDRPNPNYHVYFSKPQVTDGSSNGGSHSTRDIAQRLEEGNHPCVIFWGSQSGTAERFAESLGQQCLSRFGISALVADLSDYDAESIARIQQTHIAIFLLSTYGEGDPSDNTAGLWDWIKRVNDRNITLENLKYFAFGLGNSNYKYYNRVLDVVADTLDVAGATALMPRQKADDANGGTEEDFESWKDDVFNLFQKMGYEQKSIAYQPSMEISFTGESASNASITTSPNHQASTTNSAIVPLVIKSARELFTVGDRNCVHMELDLGSSDLGYKTGDHIGIWPCNPDEEIDRLVKVLGLQTRQNEDFTVTLNSEGVKPKIPSPTTLDTAFRHHLEICGPVARKTLLDIAQFAPTPEAKATLLSLGQNRDRYEHLTSNTHITLARLLQLASPGEPWTGLPLSLVVESLLPLQPRYYSISSSSVISPRRIAITALVVNKALPGESGAIIHGLTSNYLLSTSKLASAGSNFTPTYRRVNESASLEGAQVHAHVRKSKFKLPVTSSTQLILVSAGTGFAPFRAFLHERTKLQAIGKPIGKMLLFFGCRDKDDFIYREEVEKIQSQLGDKLEVVSAFSRDGNAKMYVQDRVGEHAGKVLEMLEAGANMYICGKASMAREVDMKLEDAVSKAKQLNEAEVKAWVDALKKRGKWKADVWG</sequence>
<dbReference type="FunFam" id="3.40.50.360:FF:000036">
    <property type="entry name" value="NADPH--cytochrome P450 reductase"/>
    <property type="match status" value="1"/>
</dbReference>
<comment type="cofactor">
    <cofactor evidence="1">
        <name>FMN</name>
        <dbReference type="ChEBI" id="CHEBI:58210"/>
    </cofactor>
</comment>
<dbReference type="GO" id="GO:0003958">
    <property type="term" value="F:NADPH-hemoprotein reductase activity"/>
    <property type="evidence" value="ECO:0007669"/>
    <property type="project" value="TreeGrafter"/>
</dbReference>
<dbReference type="PROSITE" id="PS50902">
    <property type="entry name" value="FLAVODOXIN_LIKE"/>
    <property type="match status" value="1"/>
</dbReference>
<dbReference type="InterPro" id="IPR001709">
    <property type="entry name" value="Flavoprot_Pyr_Nucl_cyt_Rdtase"/>
</dbReference>
<dbReference type="PANTHER" id="PTHR19384:SF108">
    <property type="entry name" value="NADPH--CYTOCHROME P450 REDUCTASE"/>
    <property type="match status" value="1"/>
</dbReference>
<evidence type="ECO:0000256" key="3">
    <source>
        <dbReference type="ARBA" id="ARBA00022630"/>
    </source>
</evidence>
<keyword evidence="11" id="KW-1185">Reference proteome</keyword>
<feature type="domain" description="Flavodoxin-like" evidence="8">
    <location>
        <begin position="164"/>
        <end position="311"/>
    </location>
</feature>
<name>A0A6A5U377_9PLEO</name>
<keyword evidence="4" id="KW-0288">FMN</keyword>
<protein>
    <submittedName>
        <fullName evidence="10">Cytochrome P450 reductase 2</fullName>
    </submittedName>
</protein>
<dbReference type="FunFam" id="3.40.50.80:FF:000032">
    <property type="entry name" value="NADPH-dependent diflavin oxidoreductase 1"/>
    <property type="match status" value="1"/>
</dbReference>
<evidence type="ECO:0000259" key="9">
    <source>
        <dbReference type="PROSITE" id="PS51384"/>
    </source>
</evidence>
<keyword evidence="6" id="KW-0521">NADP</keyword>
<dbReference type="PANTHER" id="PTHR19384">
    <property type="entry name" value="NITRIC OXIDE SYNTHASE-RELATED"/>
    <property type="match status" value="1"/>
</dbReference>
<dbReference type="Pfam" id="PF00175">
    <property type="entry name" value="NAD_binding_1"/>
    <property type="match status" value="1"/>
</dbReference>
<evidence type="ECO:0000256" key="2">
    <source>
        <dbReference type="ARBA" id="ARBA00001974"/>
    </source>
</evidence>
<dbReference type="Gene3D" id="3.40.50.80">
    <property type="entry name" value="Nucleotide-binding domain of ferredoxin-NADP reductase (FNR) module"/>
    <property type="match status" value="1"/>
</dbReference>
<dbReference type="GO" id="GO:0005829">
    <property type="term" value="C:cytosol"/>
    <property type="evidence" value="ECO:0007669"/>
    <property type="project" value="TreeGrafter"/>
</dbReference>
<keyword evidence="7" id="KW-0560">Oxidoreductase</keyword>
<dbReference type="Pfam" id="PF00258">
    <property type="entry name" value="Flavodoxin_1"/>
    <property type="match status" value="1"/>
</dbReference>
<dbReference type="InterPro" id="IPR029039">
    <property type="entry name" value="Flavoprotein-like_sf"/>
</dbReference>
<dbReference type="AlphaFoldDB" id="A0A6A5U377"/>
<organism evidence="10 11">
    <name type="scientific">Byssothecium circinans</name>
    <dbReference type="NCBI Taxonomy" id="147558"/>
    <lineage>
        <taxon>Eukaryota</taxon>
        <taxon>Fungi</taxon>
        <taxon>Dikarya</taxon>
        <taxon>Ascomycota</taxon>
        <taxon>Pezizomycotina</taxon>
        <taxon>Dothideomycetes</taxon>
        <taxon>Pleosporomycetidae</taxon>
        <taxon>Pleosporales</taxon>
        <taxon>Massarineae</taxon>
        <taxon>Massarinaceae</taxon>
        <taxon>Byssothecium</taxon>
    </lineage>
</organism>
<evidence type="ECO:0000313" key="10">
    <source>
        <dbReference type="EMBL" id="KAF1958780.1"/>
    </source>
</evidence>
<feature type="domain" description="FAD-binding FR-type" evidence="9">
    <location>
        <begin position="357"/>
        <end position="617"/>
    </location>
</feature>
<keyword evidence="5" id="KW-0274">FAD</keyword>
<dbReference type="InterPro" id="IPR003097">
    <property type="entry name" value="CysJ-like_FAD-binding"/>
</dbReference>
<dbReference type="Gene3D" id="2.40.30.10">
    <property type="entry name" value="Translation factors"/>
    <property type="match status" value="1"/>
</dbReference>
<evidence type="ECO:0000256" key="7">
    <source>
        <dbReference type="ARBA" id="ARBA00023002"/>
    </source>
</evidence>
<dbReference type="PROSITE" id="PS51384">
    <property type="entry name" value="FAD_FR"/>
    <property type="match status" value="1"/>
</dbReference>
<dbReference type="InterPro" id="IPR039261">
    <property type="entry name" value="FNR_nucleotide-bd"/>
</dbReference>
<dbReference type="OrthoDB" id="1856718at2759"/>
<evidence type="ECO:0000256" key="1">
    <source>
        <dbReference type="ARBA" id="ARBA00001917"/>
    </source>
</evidence>
<evidence type="ECO:0000256" key="5">
    <source>
        <dbReference type="ARBA" id="ARBA00022827"/>
    </source>
</evidence>
<reference evidence="10" key="1">
    <citation type="journal article" date="2020" name="Stud. Mycol.">
        <title>101 Dothideomycetes genomes: a test case for predicting lifestyles and emergence of pathogens.</title>
        <authorList>
            <person name="Haridas S."/>
            <person name="Albert R."/>
            <person name="Binder M."/>
            <person name="Bloem J."/>
            <person name="Labutti K."/>
            <person name="Salamov A."/>
            <person name="Andreopoulos B."/>
            <person name="Baker S."/>
            <person name="Barry K."/>
            <person name="Bills G."/>
            <person name="Bluhm B."/>
            <person name="Cannon C."/>
            <person name="Castanera R."/>
            <person name="Culley D."/>
            <person name="Daum C."/>
            <person name="Ezra D."/>
            <person name="Gonzalez J."/>
            <person name="Henrissat B."/>
            <person name="Kuo A."/>
            <person name="Liang C."/>
            <person name="Lipzen A."/>
            <person name="Lutzoni F."/>
            <person name="Magnuson J."/>
            <person name="Mondo S."/>
            <person name="Nolan M."/>
            <person name="Ohm R."/>
            <person name="Pangilinan J."/>
            <person name="Park H.-J."/>
            <person name="Ramirez L."/>
            <person name="Alfaro M."/>
            <person name="Sun H."/>
            <person name="Tritt A."/>
            <person name="Yoshinaga Y."/>
            <person name="Zwiers L.-H."/>
            <person name="Turgeon B."/>
            <person name="Goodwin S."/>
            <person name="Spatafora J."/>
            <person name="Crous P."/>
            <person name="Grigoriev I."/>
        </authorList>
    </citation>
    <scope>NUCLEOTIDE SEQUENCE</scope>
    <source>
        <strain evidence="10">CBS 675.92</strain>
    </source>
</reference>
<proteinExistence type="predicted"/>
<dbReference type="Gene3D" id="3.40.50.360">
    <property type="match status" value="1"/>
</dbReference>
<dbReference type="Pfam" id="PF00667">
    <property type="entry name" value="FAD_binding_1"/>
    <property type="match status" value="1"/>
</dbReference>
<evidence type="ECO:0000259" key="8">
    <source>
        <dbReference type="PROSITE" id="PS50902"/>
    </source>
</evidence>
<dbReference type="PRINTS" id="PR00371">
    <property type="entry name" value="FPNCR"/>
</dbReference>
<dbReference type="InterPro" id="IPR017927">
    <property type="entry name" value="FAD-bd_FR_type"/>
</dbReference>
<gene>
    <name evidence="10" type="ORF">CC80DRAFT_502699</name>
</gene>
<evidence type="ECO:0000313" key="11">
    <source>
        <dbReference type="Proteomes" id="UP000800035"/>
    </source>
</evidence>